<evidence type="ECO:0000256" key="1">
    <source>
        <dbReference type="SAM" id="Phobius"/>
    </source>
</evidence>
<keyword evidence="1" id="KW-0812">Transmembrane</keyword>
<name>A0A7G9STF0_9GAMM</name>
<dbReference type="Pfam" id="PF12412">
    <property type="entry name" value="DUF3667"/>
    <property type="match status" value="1"/>
</dbReference>
<feature type="transmembrane region" description="Helical" evidence="1">
    <location>
        <begin position="96"/>
        <end position="114"/>
    </location>
</feature>
<keyword evidence="1" id="KW-1133">Transmembrane helix</keyword>
<gene>
    <name evidence="2" type="ORF">H9L16_06045</name>
</gene>
<feature type="transmembrane region" description="Helical" evidence="1">
    <location>
        <begin position="295"/>
        <end position="319"/>
    </location>
</feature>
<dbReference type="RefSeq" id="WP_187553640.1">
    <property type="nucleotide sequence ID" value="NZ_BMZL01000002.1"/>
</dbReference>
<accession>A0A7G9STF0</accession>
<evidence type="ECO:0000313" key="3">
    <source>
        <dbReference type="Proteomes" id="UP000515804"/>
    </source>
</evidence>
<feature type="transmembrane region" description="Helical" evidence="1">
    <location>
        <begin position="261"/>
        <end position="283"/>
    </location>
</feature>
<dbReference type="KEGG" id="tcn:H9L16_06045"/>
<dbReference type="AlphaFoldDB" id="A0A7G9STF0"/>
<protein>
    <submittedName>
        <fullName evidence="2">DUF3667 domain-containing protein</fullName>
    </submittedName>
</protein>
<dbReference type="Proteomes" id="UP000515804">
    <property type="component" value="Chromosome"/>
</dbReference>
<sequence>MNETADTATPATDPAAPPPAACRNCGSTLHGPHCYACGQPVKGLVRPLGNLFGDLMDSVFNIDTRVLRTIPPLFAKPGFLTTEYFAGRQVRYVTPVRLFFFLCILAFFVARLAIDSGDGLDVNINDPEAGEIGAAMTEAEVIVRRDAALKRFNDAKAKIPDSPGKGGAEVGFDVQADQARSTAETRIKQLRDAAAKGEPAPAAMDDTFSFGKNGAWDEKKNPVHVPGAPKFVDGWFNQKIGRAKQNIKRIKAEPAQYVETFVSSIPTALFVLVPIFALMLKLVYAFKRRLYMEHLVVSLHSHAFLSLNLLLVFACMALQRLVPANGLATDLLGWCIGLLITWMPIYLLLMQKRVYGQGWPMTLLKYFALGTAYMTLLGFAISGAAIASLVWM</sequence>
<keyword evidence="3" id="KW-1185">Reference proteome</keyword>
<feature type="transmembrane region" description="Helical" evidence="1">
    <location>
        <begin position="370"/>
        <end position="391"/>
    </location>
</feature>
<keyword evidence="1" id="KW-0472">Membrane</keyword>
<reference evidence="2 3" key="1">
    <citation type="submission" date="2020-08" db="EMBL/GenBank/DDBJ databases">
        <title>Genome sequence of Thermomonas carbonis KCTC 42013T.</title>
        <authorList>
            <person name="Hyun D.-W."/>
            <person name="Bae J.-W."/>
        </authorList>
    </citation>
    <scope>NUCLEOTIDE SEQUENCE [LARGE SCALE GENOMIC DNA]</scope>
    <source>
        <strain evidence="2 3">KCTC 42013</strain>
    </source>
</reference>
<dbReference type="InterPro" id="IPR022134">
    <property type="entry name" value="DUF3667"/>
</dbReference>
<dbReference type="EMBL" id="CP060719">
    <property type="protein sequence ID" value="QNN71125.1"/>
    <property type="molecule type" value="Genomic_DNA"/>
</dbReference>
<proteinExistence type="predicted"/>
<evidence type="ECO:0000313" key="2">
    <source>
        <dbReference type="EMBL" id="QNN71125.1"/>
    </source>
</evidence>
<organism evidence="2 3">
    <name type="scientific">Thermomonas carbonis</name>
    <dbReference type="NCBI Taxonomy" id="1463158"/>
    <lineage>
        <taxon>Bacteria</taxon>
        <taxon>Pseudomonadati</taxon>
        <taxon>Pseudomonadota</taxon>
        <taxon>Gammaproteobacteria</taxon>
        <taxon>Lysobacterales</taxon>
        <taxon>Lysobacteraceae</taxon>
        <taxon>Thermomonas</taxon>
    </lineage>
</organism>
<feature type="transmembrane region" description="Helical" evidence="1">
    <location>
        <begin position="331"/>
        <end position="349"/>
    </location>
</feature>